<sequence length="235" mass="26401">MRRRDEGSTRTNSDVANHAEDEKEHGKLFAYSGPGSVWSDITRTASVTTSETKFLVHPHIAEFYCFLTSPAYLLPCSLWWSSTSSLPTCFHVALIFCAQTAFFSLIYHATVMKALGSLDAAQAVMTFYTVSLILAGVLDMKVHLVVIAVLCSLFVYNWRKTAKLSIYLTSLVVPYSMYTLWINGEWLADVVFVVGVASFLLDRYRCIPLHSLWHACAAFTCHRCCQLGMKLHVLH</sequence>
<feature type="transmembrane region" description="Helical" evidence="2">
    <location>
        <begin position="127"/>
        <end position="158"/>
    </location>
</feature>
<evidence type="ECO:0000256" key="1">
    <source>
        <dbReference type="SAM" id="MobiDB-lite"/>
    </source>
</evidence>
<name>A0A7S4M0N7_GUITH</name>
<accession>A0A7S4M0N7</accession>
<dbReference type="EMBL" id="HBKN01003560">
    <property type="protein sequence ID" value="CAE2193700.1"/>
    <property type="molecule type" value="Transcribed_RNA"/>
</dbReference>
<feature type="transmembrane region" description="Helical" evidence="2">
    <location>
        <begin position="92"/>
        <end position="115"/>
    </location>
</feature>
<keyword evidence="2" id="KW-0472">Membrane</keyword>
<feature type="region of interest" description="Disordered" evidence="1">
    <location>
        <begin position="1"/>
        <end position="21"/>
    </location>
</feature>
<evidence type="ECO:0000256" key="2">
    <source>
        <dbReference type="SAM" id="Phobius"/>
    </source>
</evidence>
<evidence type="ECO:0000313" key="3">
    <source>
        <dbReference type="EMBL" id="CAE2193700.1"/>
    </source>
</evidence>
<reference evidence="3" key="1">
    <citation type="submission" date="2021-01" db="EMBL/GenBank/DDBJ databases">
        <authorList>
            <person name="Corre E."/>
            <person name="Pelletier E."/>
            <person name="Niang G."/>
            <person name="Scheremetjew M."/>
            <person name="Finn R."/>
            <person name="Kale V."/>
            <person name="Holt S."/>
            <person name="Cochrane G."/>
            <person name="Meng A."/>
            <person name="Brown T."/>
            <person name="Cohen L."/>
        </authorList>
    </citation>
    <scope>NUCLEOTIDE SEQUENCE</scope>
    <source>
        <strain evidence="3">CCMP 2712</strain>
    </source>
</reference>
<gene>
    <name evidence="3" type="ORF">GTHE00462_LOCUS3011</name>
</gene>
<protein>
    <submittedName>
        <fullName evidence="3">Uncharacterized protein</fullName>
    </submittedName>
</protein>
<proteinExistence type="predicted"/>
<dbReference type="AlphaFoldDB" id="A0A7S4M0N7"/>
<keyword evidence="2" id="KW-0812">Transmembrane</keyword>
<keyword evidence="2" id="KW-1133">Transmembrane helix</keyword>
<organism evidence="3">
    <name type="scientific">Guillardia theta</name>
    <name type="common">Cryptophyte</name>
    <name type="synonym">Cryptomonas phi</name>
    <dbReference type="NCBI Taxonomy" id="55529"/>
    <lineage>
        <taxon>Eukaryota</taxon>
        <taxon>Cryptophyceae</taxon>
        <taxon>Pyrenomonadales</taxon>
        <taxon>Geminigeraceae</taxon>
        <taxon>Guillardia</taxon>
    </lineage>
</organism>